<keyword evidence="2" id="KW-1133">Transmembrane helix</keyword>
<feature type="region of interest" description="Disordered" evidence="1">
    <location>
        <begin position="350"/>
        <end position="375"/>
    </location>
</feature>
<dbReference type="InterPro" id="IPR035234">
    <property type="entry name" value="IgGFc-bd_N"/>
</dbReference>
<evidence type="ECO:0000256" key="1">
    <source>
        <dbReference type="SAM" id="MobiDB-lite"/>
    </source>
</evidence>
<comment type="caution">
    <text evidence="4">The sequence shown here is derived from an EMBL/GenBank/DDBJ whole genome shotgun (WGS) entry which is preliminary data.</text>
</comment>
<evidence type="ECO:0000313" key="5">
    <source>
        <dbReference type="Proteomes" id="UP001283361"/>
    </source>
</evidence>
<protein>
    <recommendedName>
        <fullName evidence="3">IgGFc-binding protein N-terminal domain-containing protein</fullName>
    </recommendedName>
</protein>
<accession>A0AAE1EDM3</accession>
<sequence length="471" mass="52665">MSSFRLQETIRPTLTTPLNTCLSRRYETDVCAVTGKLYVKFQATRDYPFDLNHTTKHLSLKEIEIDVCAVTGKLYVKLRATRDYPSDLNFTTKHLCLKEIEIDNTTNDVTFEQILPVSLVGSDYVTFPSLPADKSTDFTDLFSAVAVFNDTLIQVPDYNITLDKAGDVGRLNLSASGFHHVTGNKPFYLYAQLRAEYSKSVSKDTHLNGPFGLCSVKLLPQSLWRSVYTLHVSGPLLAMEVYIAMVVEEEDHVNSAKVKVWDAAQTEYIPTTCQAVEGTRYVGCYLKLPPKRQVCSIGDPQKPPLAAYVFARTHGVATCYQMGVRENLAPDTDFNAEDYLASLRPVEVCPDSPQTPTEFIPTTEESSTTETSAIDEDPPIAAPVKLEEAITLAKQIKKELKIDVKTTSSFQRKKQTAGDFRTGSVSLGVISLVLVSLPFCIVILVDLHSLVLYLKKFLRKHRRRQNVFVIK</sequence>
<reference evidence="4" key="1">
    <citation type="journal article" date="2023" name="G3 (Bethesda)">
        <title>A reference genome for the long-term kleptoplast-retaining sea slug Elysia crispata morphotype clarki.</title>
        <authorList>
            <person name="Eastman K.E."/>
            <person name="Pendleton A.L."/>
            <person name="Shaikh M.A."/>
            <person name="Suttiyut T."/>
            <person name="Ogas R."/>
            <person name="Tomko P."/>
            <person name="Gavelis G."/>
            <person name="Widhalm J.R."/>
            <person name="Wisecaver J.H."/>
        </authorList>
    </citation>
    <scope>NUCLEOTIDE SEQUENCE</scope>
    <source>
        <strain evidence="4">ECLA1</strain>
    </source>
</reference>
<name>A0AAE1EDM3_9GAST</name>
<feature type="compositionally biased region" description="Low complexity" evidence="1">
    <location>
        <begin position="362"/>
        <end position="372"/>
    </location>
</feature>
<proteinExistence type="predicted"/>
<dbReference type="EMBL" id="JAWDGP010000090">
    <property type="protein sequence ID" value="KAK3803774.1"/>
    <property type="molecule type" value="Genomic_DNA"/>
</dbReference>
<gene>
    <name evidence="4" type="ORF">RRG08_052946</name>
</gene>
<dbReference type="AlphaFoldDB" id="A0AAE1EDM3"/>
<evidence type="ECO:0000256" key="2">
    <source>
        <dbReference type="SAM" id="Phobius"/>
    </source>
</evidence>
<dbReference type="Proteomes" id="UP001283361">
    <property type="component" value="Unassembled WGS sequence"/>
</dbReference>
<evidence type="ECO:0000313" key="4">
    <source>
        <dbReference type="EMBL" id="KAK3803774.1"/>
    </source>
</evidence>
<evidence type="ECO:0000259" key="3">
    <source>
        <dbReference type="Pfam" id="PF17517"/>
    </source>
</evidence>
<organism evidence="4 5">
    <name type="scientific">Elysia crispata</name>
    <name type="common">lettuce slug</name>
    <dbReference type="NCBI Taxonomy" id="231223"/>
    <lineage>
        <taxon>Eukaryota</taxon>
        <taxon>Metazoa</taxon>
        <taxon>Spiralia</taxon>
        <taxon>Lophotrochozoa</taxon>
        <taxon>Mollusca</taxon>
        <taxon>Gastropoda</taxon>
        <taxon>Heterobranchia</taxon>
        <taxon>Euthyneura</taxon>
        <taxon>Panpulmonata</taxon>
        <taxon>Sacoglossa</taxon>
        <taxon>Placobranchoidea</taxon>
        <taxon>Plakobranchidae</taxon>
        <taxon>Elysia</taxon>
    </lineage>
</organism>
<keyword evidence="2" id="KW-0472">Membrane</keyword>
<keyword evidence="2" id="KW-0812">Transmembrane</keyword>
<dbReference type="Pfam" id="PF17517">
    <property type="entry name" value="IgGFc_binding"/>
    <property type="match status" value="1"/>
</dbReference>
<feature type="transmembrane region" description="Helical" evidence="2">
    <location>
        <begin position="429"/>
        <end position="454"/>
    </location>
</feature>
<keyword evidence="5" id="KW-1185">Reference proteome</keyword>
<feature type="domain" description="IgGFc-binding protein N-terminal" evidence="3">
    <location>
        <begin position="93"/>
        <end position="205"/>
    </location>
</feature>